<dbReference type="Proteomes" id="UP000241426">
    <property type="component" value="Unassembled WGS sequence"/>
</dbReference>
<sequence>MLSLLSTYEKQSVSSLDFGISNRNAPNILKRDTNQSIESVVEFCKKRALRYTSRSDWRNIESCSYKRASELGILDECCNHMNTPKNKKTKEACITSARKCTTIAQWKKNYSYDYFLAHKKGWAEECTKHIPKTRKNQKWTPELCQQEAIKHKTRSDWRRSSNASYLAASRLGILSTCKHASI</sequence>
<dbReference type="RefSeq" id="WP_107289270.1">
    <property type="nucleotide sequence ID" value="NZ_PYNF01000003.1"/>
</dbReference>
<comment type="caution">
    <text evidence="1">The sequence shown here is derived from an EMBL/GenBank/DDBJ whole genome shotgun (WGS) entry which is preliminary data.</text>
</comment>
<reference evidence="1 2" key="1">
    <citation type="submission" date="2018-01" db="EMBL/GenBank/DDBJ databases">
        <title>Whole genome sequencing of Histamine producing bacteria.</title>
        <authorList>
            <person name="Butler K."/>
        </authorList>
    </citation>
    <scope>NUCLEOTIDE SEQUENCE [LARGE SCALE GENOMIC DNA]</scope>
    <source>
        <strain evidence="1 2">FS-7.2</strain>
    </source>
</reference>
<protein>
    <submittedName>
        <fullName evidence="1">Uncharacterized protein</fullName>
    </submittedName>
</protein>
<name>A0A2T3KLX5_9GAMM</name>
<organism evidence="1 2">
    <name type="scientific">Photobacterium kishitanii</name>
    <dbReference type="NCBI Taxonomy" id="318456"/>
    <lineage>
        <taxon>Bacteria</taxon>
        <taxon>Pseudomonadati</taxon>
        <taxon>Pseudomonadota</taxon>
        <taxon>Gammaproteobacteria</taxon>
        <taxon>Vibrionales</taxon>
        <taxon>Vibrionaceae</taxon>
        <taxon>Photobacterium</taxon>
    </lineage>
</organism>
<evidence type="ECO:0000313" key="1">
    <source>
        <dbReference type="EMBL" id="PSV00640.1"/>
    </source>
</evidence>
<dbReference type="AlphaFoldDB" id="A0A2T3KLX5"/>
<gene>
    <name evidence="1" type="ORF">C9J27_05745</name>
</gene>
<proteinExistence type="predicted"/>
<dbReference type="EMBL" id="PYNF01000003">
    <property type="protein sequence ID" value="PSV00640.1"/>
    <property type="molecule type" value="Genomic_DNA"/>
</dbReference>
<evidence type="ECO:0000313" key="2">
    <source>
        <dbReference type="Proteomes" id="UP000241426"/>
    </source>
</evidence>
<accession>A0A2T3KLX5</accession>